<evidence type="ECO:0000256" key="1">
    <source>
        <dbReference type="SAM" id="SignalP"/>
    </source>
</evidence>
<dbReference type="EMBL" id="JAASRS010000001">
    <property type="protein sequence ID" value="NIK14502.1"/>
    <property type="molecule type" value="Genomic_DNA"/>
</dbReference>
<sequence>MKTRWIWLSLLSLMVLLSACSEPKANPTRANNEGKKQLIIQPLKLTEKEKLLISKTNTRDIKFFELNGSKRQEEQLVVDVIAYHNGKESEFHHATADIPSDFQGEILSFGISAEVEKQAPLLLTGVPGGLVTSPILTVPTSSMLVANITKPVELHKNKPVYIAYWLGTSKNHLSDTNHEGAFPEEVKEVESAYVYKITLVESKTK</sequence>
<accession>A0A846MD56</accession>
<feature type="chain" id="PRO_5032415566" description="Lipoprotein" evidence="1">
    <location>
        <begin position="26"/>
        <end position="205"/>
    </location>
</feature>
<keyword evidence="3" id="KW-1185">Reference proteome</keyword>
<comment type="caution">
    <text evidence="2">The sequence shown here is derived from an EMBL/GenBank/DDBJ whole genome shotgun (WGS) entry which is preliminary data.</text>
</comment>
<feature type="signal peptide" evidence="1">
    <location>
        <begin position="1"/>
        <end position="25"/>
    </location>
</feature>
<dbReference type="PROSITE" id="PS51257">
    <property type="entry name" value="PROKAR_LIPOPROTEIN"/>
    <property type="match status" value="1"/>
</dbReference>
<protein>
    <recommendedName>
        <fullName evidence="4">Lipoprotein</fullName>
    </recommendedName>
</protein>
<name>A0A846MD56_9BACL</name>
<evidence type="ECO:0000313" key="2">
    <source>
        <dbReference type="EMBL" id="NIK14502.1"/>
    </source>
</evidence>
<gene>
    <name evidence="2" type="ORF">BDD39_001012</name>
</gene>
<proteinExistence type="predicted"/>
<organism evidence="2 3">
    <name type="scientific">Saccharococcus thermophilus</name>
    <dbReference type="NCBI Taxonomy" id="29396"/>
    <lineage>
        <taxon>Bacteria</taxon>
        <taxon>Bacillati</taxon>
        <taxon>Bacillota</taxon>
        <taxon>Bacilli</taxon>
        <taxon>Bacillales</taxon>
        <taxon>Anoxybacillaceae</taxon>
        <taxon>Saccharococcus</taxon>
    </lineage>
</organism>
<dbReference type="RefSeq" id="WP_166908795.1">
    <property type="nucleotide sequence ID" value="NZ_JAASRS010000001.1"/>
</dbReference>
<reference evidence="2 3" key="1">
    <citation type="submission" date="2020-03" db="EMBL/GenBank/DDBJ databases">
        <title>Genomic Encyclopedia of Archaeal and Bacterial Type Strains, Phase II (KMG-II): from individual species to whole genera.</title>
        <authorList>
            <person name="Goeker M."/>
        </authorList>
    </citation>
    <scope>NUCLEOTIDE SEQUENCE [LARGE SCALE GENOMIC DNA]</scope>
    <source>
        <strain evidence="2 3">DSM 4749</strain>
    </source>
</reference>
<dbReference type="AlphaFoldDB" id="A0A846MD56"/>
<evidence type="ECO:0008006" key="4">
    <source>
        <dbReference type="Google" id="ProtNLM"/>
    </source>
</evidence>
<keyword evidence="1" id="KW-0732">Signal</keyword>
<dbReference type="Proteomes" id="UP000532769">
    <property type="component" value="Unassembled WGS sequence"/>
</dbReference>
<evidence type="ECO:0000313" key="3">
    <source>
        <dbReference type="Proteomes" id="UP000532769"/>
    </source>
</evidence>